<dbReference type="InterPro" id="IPR007867">
    <property type="entry name" value="GMC_OxRtase_C"/>
</dbReference>
<dbReference type="SUPFAM" id="SSF54373">
    <property type="entry name" value="FAD-linked reductases, C-terminal domain"/>
    <property type="match status" value="1"/>
</dbReference>
<evidence type="ECO:0000313" key="3">
    <source>
        <dbReference type="EMBL" id="GIJ44069.1"/>
    </source>
</evidence>
<dbReference type="SUPFAM" id="SSF51905">
    <property type="entry name" value="FAD/NAD(P)-binding domain"/>
    <property type="match status" value="1"/>
</dbReference>
<evidence type="ECO:0000259" key="2">
    <source>
        <dbReference type="PROSITE" id="PS00624"/>
    </source>
</evidence>
<comment type="similarity">
    <text evidence="1">Belongs to the GMC oxidoreductase family.</text>
</comment>
<dbReference type="PROSITE" id="PS00624">
    <property type="entry name" value="GMC_OXRED_2"/>
    <property type="match status" value="1"/>
</dbReference>
<dbReference type="GO" id="GO:0050660">
    <property type="term" value="F:flavin adenine dinucleotide binding"/>
    <property type="evidence" value="ECO:0007669"/>
    <property type="project" value="InterPro"/>
</dbReference>
<proteinExistence type="inferred from homology"/>
<sequence>MTTNGCEEYDYIVVGSGAGGGPVALRLAEAGASVLLIEAGTDDEDADYRVPGFHARSTENPLYSWNYFVRHYADDTRQRRDDKYVAGRDGVLYPRAGTLGGCTAHNAMITVCPPNADWDRIAEATGDASWRGVRMRRHFQRLEKCGYVPRPRPLPRNRLFARLLSVVPFVSDRYVDRGRHGHDGWLRTTLPDPTLLLRDKQLLRIVVGAVESELRRSLGRPLRRLERFGRYLDPNDWRVLRKAPEGLWLTPLAVTRGRRNGTREALLAAAERHRLTIRTGCLATRVTFDGDRAVGVEYLEGAHLYRADPAAGARPATGHGTVTARHEVILAGGAFNTPQLLMLSGIGPAEELARHGIPLRVPLPGVGRNLQDRYEVGVVSEVDDDFALLSGLTFRAPGPGEEPDPGLREWRESGRGVYAGNGVVLGITRRSSRRQPVPDLFVFGLPARFTGYYPGWSDGLEQQRNVFTWAVLKARTVNDAGRVRLRSADPRDVPEITFHSFDEGSDARGEDLDAVVRGIEFVRGITRRWGVRHRELVPGPGFDDRAALRAFVRDRAWGHHACGTCRMGRADDPAAVLDSRFRVRGTKGLRVVDASVFPRIPGYFIATAIYMAAEKAAEAILADRASTARPATAGARR</sequence>
<organism evidence="3 4">
    <name type="scientific">Virgisporangium aliadipatigenens</name>
    <dbReference type="NCBI Taxonomy" id="741659"/>
    <lineage>
        <taxon>Bacteria</taxon>
        <taxon>Bacillati</taxon>
        <taxon>Actinomycetota</taxon>
        <taxon>Actinomycetes</taxon>
        <taxon>Micromonosporales</taxon>
        <taxon>Micromonosporaceae</taxon>
        <taxon>Virgisporangium</taxon>
    </lineage>
</organism>
<dbReference type="GO" id="GO:0016614">
    <property type="term" value="F:oxidoreductase activity, acting on CH-OH group of donors"/>
    <property type="evidence" value="ECO:0007669"/>
    <property type="project" value="InterPro"/>
</dbReference>
<accession>A0A8J3YF98</accession>
<dbReference type="EMBL" id="BOPF01000003">
    <property type="protein sequence ID" value="GIJ44069.1"/>
    <property type="molecule type" value="Genomic_DNA"/>
</dbReference>
<dbReference type="Pfam" id="PF00732">
    <property type="entry name" value="GMC_oxred_N"/>
    <property type="match status" value="1"/>
</dbReference>
<dbReference type="PANTHER" id="PTHR11552">
    <property type="entry name" value="GLUCOSE-METHANOL-CHOLINE GMC OXIDOREDUCTASE"/>
    <property type="match status" value="1"/>
</dbReference>
<dbReference type="InterPro" id="IPR000172">
    <property type="entry name" value="GMC_OxRdtase_N"/>
</dbReference>
<dbReference type="AlphaFoldDB" id="A0A8J3YF98"/>
<reference evidence="3" key="1">
    <citation type="submission" date="2021-01" db="EMBL/GenBank/DDBJ databases">
        <title>Whole genome shotgun sequence of Virgisporangium aliadipatigenens NBRC 105644.</title>
        <authorList>
            <person name="Komaki H."/>
            <person name="Tamura T."/>
        </authorList>
    </citation>
    <scope>NUCLEOTIDE SEQUENCE</scope>
    <source>
        <strain evidence="3">NBRC 105644</strain>
    </source>
</reference>
<dbReference type="RefSeq" id="WP_203897653.1">
    <property type="nucleotide sequence ID" value="NZ_BOPF01000003.1"/>
</dbReference>
<dbReference type="Proteomes" id="UP000619260">
    <property type="component" value="Unassembled WGS sequence"/>
</dbReference>
<dbReference type="InterPro" id="IPR012132">
    <property type="entry name" value="GMC_OxRdtase"/>
</dbReference>
<dbReference type="InterPro" id="IPR036188">
    <property type="entry name" value="FAD/NAD-bd_sf"/>
</dbReference>
<feature type="domain" description="Glucose-methanol-choline oxidoreductase N-terminal" evidence="2">
    <location>
        <begin position="333"/>
        <end position="347"/>
    </location>
</feature>
<comment type="caution">
    <text evidence="3">The sequence shown here is derived from an EMBL/GenBank/DDBJ whole genome shotgun (WGS) entry which is preliminary data.</text>
</comment>
<gene>
    <name evidence="3" type="primary">betA_1</name>
    <name evidence="3" type="ORF">Val02_09550</name>
</gene>
<protein>
    <submittedName>
        <fullName evidence="3">Choline dehydrogenase</fullName>
    </submittedName>
</protein>
<name>A0A8J3YF98_9ACTN</name>
<dbReference type="PIRSF" id="PIRSF000137">
    <property type="entry name" value="Alcohol_oxidase"/>
    <property type="match status" value="1"/>
</dbReference>
<keyword evidence="4" id="KW-1185">Reference proteome</keyword>
<evidence type="ECO:0000256" key="1">
    <source>
        <dbReference type="ARBA" id="ARBA00010790"/>
    </source>
</evidence>
<evidence type="ECO:0000313" key="4">
    <source>
        <dbReference type="Proteomes" id="UP000619260"/>
    </source>
</evidence>
<dbReference type="PANTHER" id="PTHR11552:SF213">
    <property type="entry name" value="DEHYDROGENASE, PUTATIVE-RELATED"/>
    <property type="match status" value="1"/>
</dbReference>
<dbReference type="Pfam" id="PF05199">
    <property type="entry name" value="GMC_oxred_C"/>
    <property type="match status" value="1"/>
</dbReference>
<dbReference type="Gene3D" id="3.50.50.60">
    <property type="entry name" value="FAD/NAD(P)-binding domain"/>
    <property type="match status" value="1"/>
</dbReference>
<dbReference type="Gene3D" id="3.30.560.10">
    <property type="entry name" value="Glucose Oxidase, domain 3"/>
    <property type="match status" value="1"/>
</dbReference>